<dbReference type="AlphaFoldDB" id="A0AAE3LQ60"/>
<evidence type="ECO:0000313" key="2">
    <source>
        <dbReference type="EMBL" id="MCU9613089.1"/>
    </source>
</evidence>
<comment type="caution">
    <text evidence="2">The sequence shown here is derived from an EMBL/GenBank/DDBJ whole genome shotgun (WGS) entry which is preliminary data.</text>
</comment>
<evidence type="ECO:0000313" key="3">
    <source>
        <dbReference type="Proteomes" id="UP001209318"/>
    </source>
</evidence>
<name>A0AAE3LQ60_9BACI</name>
<dbReference type="Proteomes" id="UP001209318">
    <property type="component" value="Unassembled WGS sequence"/>
</dbReference>
<evidence type="ECO:0000256" key="1">
    <source>
        <dbReference type="SAM" id="SignalP"/>
    </source>
</evidence>
<protein>
    <submittedName>
        <fullName evidence="2">CueP family metal-binding protein</fullName>
    </submittedName>
</protein>
<accession>A0AAE3LQ60</accession>
<keyword evidence="3" id="KW-1185">Reference proteome</keyword>
<feature type="signal peptide" evidence="1">
    <location>
        <begin position="1"/>
        <end position="22"/>
    </location>
</feature>
<dbReference type="RefSeq" id="WP_263072298.1">
    <property type="nucleotide sequence ID" value="NZ_JAOUSF010000002.1"/>
</dbReference>
<keyword evidence="1" id="KW-0732">Signal</keyword>
<dbReference type="InterPro" id="IPR047808">
    <property type="entry name" value="CueP-like"/>
</dbReference>
<proteinExistence type="predicted"/>
<dbReference type="PROSITE" id="PS51257">
    <property type="entry name" value="PROKAR_LIPOPROTEIN"/>
    <property type="match status" value="1"/>
</dbReference>
<gene>
    <name evidence="2" type="ORF">OEV98_05935</name>
</gene>
<dbReference type="Pfam" id="PF21172">
    <property type="entry name" value="CueP"/>
    <property type="match status" value="1"/>
</dbReference>
<dbReference type="EMBL" id="JAOUSF010000002">
    <property type="protein sequence ID" value="MCU9613089.1"/>
    <property type="molecule type" value="Genomic_DNA"/>
</dbReference>
<feature type="chain" id="PRO_5042196838" evidence="1">
    <location>
        <begin position="23"/>
        <end position="183"/>
    </location>
</feature>
<reference evidence="2" key="1">
    <citation type="submission" date="2022-10" db="EMBL/GenBank/DDBJ databases">
        <title>Description of Fervidibacillus gen. nov. in the family Fervidibacillaceae fam. nov. with two species, Fervidibacillus albus sp. nov., and Fervidibacillus halotolerans sp. nov., isolated from tidal flat sediments.</title>
        <authorList>
            <person name="Kwon K.K."/>
            <person name="Yang S.-H."/>
        </authorList>
    </citation>
    <scope>NUCLEOTIDE SEQUENCE</scope>
    <source>
        <strain evidence="2">JCM 19140</strain>
    </source>
</reference>
<dbReference type="Gene3D" id="2.60.40.3700">
    <property type="match status" value="1"/>
</dbReference>
<dbReference type="NCBIfam" id="NF038094">
    <property type="entry name" value="CueP_fam"/>
    <property type="match status" value="1"/>
</dbReference>
<organism evidence="2 3">
    <name type="scientific">Perspicuibacillus lycopersici</name>
    <dbReference type="NCBI Taxonomy" id="1325689"/>
    <lineage>
        <taxon>Bacteria</taxon>
        <taxon>Bacillati</taxon>
        <taxon>Bacillota</taxon>
        <taxon>Bacilli</taxon>
        <taxon>Bacillales</taxon>
        <taxon>Bacillaceae</taxon>
        <taxon>Perspicuibacillus</taxon>
    </lineage>
</organism>
<sequence length="183" mass="20218">MKKKLLFLCIAILLSISGCGNAINQDAETSADSHQLSKGADVKQLVNDYIQGKGNDTFASITSTQLVVTDSKENQYTYDLPADEFFVSIAPFIEQTHPCATHSLTNCRGEMVEEEFAVTIKDMEGNVVVNDSLTSNSQGFIDLWLPRNKAYTIKISAKGKTAESRFSTFEEDNTCITNMQLLK</sequence>